<keyword evidence="3 7" id="KW-1133">Transmembrane helix</keyword>
<evidence type="ECO:0000256" key="7">
    <source>
        <dbReference type="SAM" id="Phobius"/>
    </source>
</evidence>
<feature type="transmembrane region" description="Helical" evidence="7">
    <location>
        <begin position="25"/>
        <end position="47"/>
    </location>
</feature>
<dbReference type="InterPro" id="IPR009688">
    <property type="entry name" value="FAM210A/B-like_dom"/>
</dbReference>
<keyword evidence="4" id="KW-0175">Coiled coil</keyword>
<feature type="region of interest" description="Disordered" evidence="6">
    <location>
        <begin position="1"/>
        <end position="21"/>
    </location>
</feature>
<accession>A0A1I7XRX8</accession>
<evidence type="ECO:0000256" key="2">
    <source>
        <dbReference type="ARBA" id="ARBA00022692"/>
    </source>
</evidence>
<comment type="subcellular location">
    <subcellularLocation>
        <location evidence="1">Membrane</location>
        <topology evidence="1">Single-pass membrane protein</topology>
    </subcellularLocation>
</comment>
<keyword evidence="5 7" id="KW-0472">Membrane</keyword>
<feature type="domain" description="DUF1279" evidence="8">
    <location>
        <begin position="27"/>
        <end position="83"/>
    </location>
</feature>
<reference evidence="10" key="1">
    <citation type="submission" date="2016-11" db="UniProtKB">
        <authorList>
            <consortium name="WormBaseParasite"/>
        </authorList>
    </citation>
    <scope>IDENTIFICATION</scope>
</reference>
<keyword evidence="9" id="KW-1185">Reference proteome</keyword>
<dbReference type="PANTHER" id="PTHR21377">
    <property type="entry name" value="PROTEIN FAM210B, MITOCHONDRIAL"/>
    <property type="match status" value="1"/>
</dbReference>
<evidence type="ECO:0000256" key="3">
    <source>
        <dbReference type="ARBA" id="ARBA00022989"/>
    </source>
</evidence>
<keyword evidence="2 7" id="KW-0812">Transmembrane</keyword>
<evidence type="ECO:0000313" key="9">
    <source>
        <dbReference type="Proteomes" id="UP000095283"/>
    </source>
</evidence>
<protein>
    <submittedName>
        <fullName evidence="10">DUF1279 domain-containing protein</fullName>
    </submittedName>
</protein>
<dbReference type="PANTHER" id="PTHR21377:SF1">
    <property type="entry name" value="PROTEIN FAM210A"/>
    <property type="match status" value="1"/>
</dbReference>
<feature type="transmembrane region" description="Helical" evidence="7">
    <location>
        <begin position="59"/>
        <end position="89"/>
    </location>
</feature>
<organism evidence="9 10">
    <name type="scientific">Heterorhabditis bacteriophora</name>
    <name type="common">Entomopathogenic nematode worm</name>
    <dbReference type="NCBI Taxonomy" id="37862"/>
    <lineage>
        <taxon>Eukaryota</taxon>
        <taxon>Metazoa</taxon>
        <taxon>Ecdysozoa</taxon>
        <taxon>Nematoda</taxon>
        <taxon>Chromadorea</taxon>
        <taxon>Rhabditida</taxon>
        <taxon>Rhabditina</taxon>
        <taxon>Rhabditomorpha</taxon>
        <taxon>Strongyloidea</taxon>
        <taxon>Heterorhabditidae</taxon>
        <taxon>Heterorhabditis</taxon>
    </lineage>
</organism>
<sequence>MAFSCNYDGRPKKRQGAKNQRDERVSVFSGVDVIFLLETLHVPTLLVEKIKETPPTAGVFVIALLLYKIATPLRYATTLVIIQASFWTLRRMGKLRTVREVEYKVRTEYEKNKHLYGRKLYRYRNLGVRDVERKNSQGHVNVRKTNNNGLNGKHKKNY</sequence>
<dbReference type="Proteomes" id="UP000095283">
    <property type="component" value="Unplaced"/>
</dbReference>
<dbReference type="WBParaSite" id="Hba_20281">
    <property type="protein sequence ID" value="Hba_20281"/>
    <property type="gene ID" value="Hba_20281"/>
</dbReference>
<proteinExistence type="predicted"/>
<dbReference type="GO" id="GO:0005739">
    <property type="term" value="C:mitochondrion"/>
    <property type="evidence" value="ECO:0007669"/>
    <property type="project" value="TreeGrafter"/>
</dbReference>
<evidence type="ECO:0000256" key="1">
    <source>
        <dbReference type="ARBA" id="ARBA00004167"/>
    </source>
</evidence>
<dbReference type="GO" id="GO:0016020">
    <property type="term" value="C:membrane"/>
    <property type="evidence" value="ECO:0007669"/>
    <property type="project" value="UniProtKB-SubCell"/>
</dbReference>
<evidence type="ECO:0000259" key="8">
    <source>
        <dbReference type="Pfam" id="PF06916"/>
    </source>
</evidence>
<evidence type="ECO:0000256" key="5">
    <source>
        <dbReference type="ARBA" id="ARBA00023136"/>
    </source>
</evidence>
<evidence type="ECO:0000256" key="6">
    <source>
        <dbReference type="SAM" id="MobiDB-lite"/>
    </source>
</evidence>
<evidence type="ECO:0000256" key="4">
    <source>
        <dbReference type="ARBA" id="ARBA00023054"/>
    </source>
</evidence>
<name>A0A1I7XRX8_HETBA</name>
<dbReference type="InterPro" id="IPR045866">
    <property type="entry name" value="FAM210A/B-like"/>
</dbReference>
<feature type="region of interest" description="Disordered" evidence="6">
    <location>
        <begin position="134"/>
        <end position="158"/>
    </location>
</feature>
<dbReference type="AlphaFoldDB" id="A0A1I7XRX8"/>
<dbReference type="Pfam" id="PF06916">
    <property type="entry name" value="FAM210A-B_dom"/>
    <property type="match status" value="1"/>
</dbReference>
<evidence type="ECO:0000313" key="10">
    <source>
        <dbReference type="WBParaSite" id="Hba_20281"/>
    </source>
</evidence>